<dbReference type="AlphaFoldDB" id="A0A9D1SZA2"/>
<accession>A0A9D1SZA2</accession>
<reference evidence="11" key="2">
    <citation type="journal article" date="2021" name="PeerJ">
        <title>Extensive microbial diversity within the chicken gut microbiome revealed by metagenomics and culture.</title>
        <authorList>
            <person name="Gilroy R."/>
            <person name="Ravi A."/>
            <person name="Getino M."/>
            <person name="Pursley I."/>
            <person name="Horton D.L."/>
            <person name="Alikhan N.F."/>
            <person name="Baker D."/>
            <person name="Gharbi K."/>
            <person name="Hall N."/>
            <person name="Watson M."/>
            <person name="Adriaenssens E.M."/>
            <person name="Foster-Nyarko E."/>
            <person name="Jarju S."/>
            <person name="Secka A."/>
            <person name="Antonio M."/>
            <person name="Oren A."/>
            <person name="Chaudhuri R.R."/>
            <person name="La Ragione R."/>
            <person name="Hildebrand F."/>
            <person name="Pallen M.J."/>
        </authorList>
    </citation>
    <scope>NUCLEOTIDE SEQUENCE</scope>
    <source>
        <strain evidence="11">CHK186-9395</strain>
    </source>
</reference>
<evidence type="ECO:0000256" key="7">
    <source>
        <dbReference type="ARBA" id="ARBA00022917"/>
    </source>
</evidence>
<dbReference type="SUPFAM" id="SSF52374">
    <property type="entry name" value="Nucleotidylyl transferase"/>
    <property type="match status" value="1"/>
</dbReference>
<dbReference type="Gene3D" id="1.10.10.350">
    <property type="match status" value="1"/>
</dbReference>
<feature type="short sequence motif" description="'HIGH' region" evidence="10">
    <location>
        <begin position="28"/>
        <end position="36"/>
    </location>
</feature>
<comment type="caution">
    <text evidence="11">The sequence shown here is derived from an EMBL/GenBank/DDBJ whole genome shotgun (WGS) entry which is preliminary data.</text>
</comment>
<dbReference type="InterPro" id="IPR001412">
    <property type="entry name" value="aa-tRNA-synth_I_CS"/>
</dbReference>
<dbReference type="NCBIfam" id="TIGR00467">
    <property type="entry name" value="lysS_arch"/>
    <property type="match status" value="1"/>
</dbReference>
<evidence type="ECO:0000256" key="2">
    <source>
        <dbReference type="ARBA" id="ARBA00005594"/>
    </source>
</evidence>
<dbReference type="GO" id="GO:0004824">
    <property type="term" value="F:lysine-tRNA ligase activity"/>
    <property type="evidence" value="ECO:0007669"/>
    <property type="project" value="UniProtKB-UniRule"/>
</dbReference>
<evidence type="ECO:0000256" key="10">
    <source>
        <dbReference type="HAMAP-Rule" id="MF_00177"/>
    </source>
</evidence>
<evidence type="ECO:0000256" key="1">
    <source>
        <dbReference type="ARBA" id="ARBA00004496"/>
    </source>
</evidence>
<dbReference type="PANTHER" id="PTHR37940">
    <property type="entry name" value="LYSINE--TRNA LIGASE"/>
    <property type="match status" value="1"/>
</dbReference>
<comment type="similarity">
    <text evidence="2 10">Belongs to the class-I aminoacyl-tRNA synthetase family.</text>
</comment>
<dbReference type="GO" id="GO:0005524">
    <property type="term" value="F:ATP binding"/>
    <property type="evidence" value="ECO:0007669"/>
    <property type="project" value="UniProtKB-UniRule"/>
</dbReference>
<keyword evidence="5 10" id="KW-0547">Nucleotide-binding</keyword>
<evidence type="ECO:0000256" key="9">
    <source>
        <dbReference type="ARBA" id="ARBA00048573"/>
    </source>
</evidence>
<keyword evidence="7 10" id="KW-0648">Protein biosynthesis</keyword>
<dbReference type="InterPro" id="IPR042078">
    <property type="entry name" value="Lys-tRNA-ligase_SC_fold"/>
</dbReference>
<keyword evidence="8 10" id="KW-0030">Aminoacyl-tRNA synthetase</keyword>
<reference evidence="11" key="1">
    <citation type="submission" date="2020-10" db="EMBL/GenBank/DDBJ databases">
        <authorList>
            <person name="Gilroy R."/>
        </authorList>
    </citation>
    <scope>NUCLEOTIDE SEQUENCE</scope>
    <source>
        <strain evidence="11">CHK186-9395</strain>
    </source>
</reference>
<evidence type="ECO:0000256" key="8">
    <source>
        <dbReference type="ARBA" id="ARBA00023146"/>
    </source>
</evidence>
<dbReference type="GO" id="GO:0005737">
    <property type="term" value="C:cytoplasm"/>
    <property type="evidence" value="ECO:0007669"/>
    <property type="project" value="UniProtKB-SubCell"/>
</dbReference>
<evidence type="ECO:0000313" key="12">
    <source>
        <dbReference type="Proteomes" id="UP000886861"/>
    </source>
</evidence>
<dbReference type="EMBL" id="DVOJ01000012">
    <property type="protein sequence ID" value="HIV01526.1"/>
    <property type="molecule type" value="Genomic_DNA"/>
</dbReference>
<sequence>MWANEIADRIIRERPNEKVYTIASGVSPSGFVHIGNFREIVTPFFIAKALKNKGKNVRFILSLDEFDRFRKVPGNIPSEYSKYIGMPYVDIPSPFSENESYAEFFEKRFLGELKAVGIEPECIYQAKEYRSGRYAQKIKLAMDKRFEIFDIIDSFRTQDASDGERENYYPISIYCDSCKKETKDIVSYDSQTGDIEYKCACGHVGKINIFSARNVKLQWKVDWPMRWQEENVVFESGGMDHSTTNGSHDVAERIAKEIFGFTPPIYEPYNFIGIKGGGGKMSSSTGNVLTLTDLLKVYDKHQILWFYAKYKPMQNFNLALDNDVIRYYSEFDRYVKSMFEGKLDEGNKEILSFTDVHEDYLKYPNFSYLATFLPIVNFNLDFLATLMQKENADPSSTYYKERLERAIYWVKNYGAEYQVNLLEDKNVEYYNSLTEEEKSWVEKTIELLNREYSTSDELQTELYSVIKYLNLEPDALKKMQKHYFEILYNLLLGKNQGPKLGIFLLAVPKEKLLSLLK</sequence>
<keyword evidence="4 10" id="KW-0436">Ligase</keyword>
<evidence type="ECO:0000256" key="3">
    <source>
        <dbReference type="ARBA" id="ARBA00022490"/>
    </source>
</evidence>
<feature type="short sequence motif" description="'KMSKS' region" evidence="10">
    <location>
        <begin position="280"/>
        <end position="284"/>
    </location>
</feature>
<name>A0A9D1SZA2_9FIRM</name>
<dbReference type="PROSITE" id="PS00178">
    <property type="entry name" value="AA_TRNA_LIGASE_I"/>
    <property type="match status" value="1"/>
</dbReference>
<dbReference type="Pfam" id="PF01921">
    <property type="entry name" value="tRNA-synt_1f"/>
    <property type="match status" value="1"/>
</dbReference>
<dbReference type="EC" id="6.1.1.6" evidence="10"/>
<dbReference type="Gene3D" id="1.10.10.770">
    <property type="match status" value="1"/>
</dbReference>
<dbReference type="Proteomes" id="UP000886861">
    <property type="component" value="Unassembled WGS sequence"/>
</dbReference>
<dbReference type="Gene3D" id="3.40.50.620">
    <property type="entry name" value="HUPs"/>
    <property type="match status" value="2"/>
</dbReference>
<comment type="subcellular location">
    <subcellularLocation>
        <location evidence="1 10">Cytoplasm</location>
    </subcellularLocation>
</comment>
<dbReference type="InterPro" id="IPR008925">
    <property type="entry name" value="aa_tRNA-synth_I_cd-bd_sf"/>
</dbReference>
<organism evidence="11 12">
    <name type="scientific">Candidatus Caccopulliclostridium gallistercoris</name>
    <dbReference type="NCBI Taxonomy" id="2840719"/>
    <lineage>
        <taxon>Bacteria</taxon>
        <taxon>Bacillati</taxon>
        <taxon>Bacillota</taxon>
        <taxon>Clostridia</taxon>
        <taxon>Candidatus Caccopulliclostridium</taxon>
    </lineage>
</organism>
<dbReference type="GO" id="GO:0006430">
    <property type="term" value="P:lysyl-tRNA aminoacylation"/>
    <property type="evidence" value="ECO:0007669"/>
    <property type="project" value="UniProtKB-UniRule"/>
</dbReference>
<dbReference type="InterPro" id="IPR002904">
    <property type="entry name" value="Lys-tRNA-ligase"/>
</dbReference>
<proteinExistence type="inferred from homology"/>
<comment type="caution">
    <text evidence="10">Lacks conserved residue(s) required for the propagation of feature annotation.</text>
</comment>
<gene>
    <name evidence="10 11" type="primary">lysS</name>
    <name evidence="11" type="ORF">IAA62_03125</name>
</gene>
<protein>
    <recommendedName>
        <fullName evidence="10">Lysine--tRNA ligase</fullName>
        <ecNumber evidence="10">6.1.1.6</ecNumber>
    </recommendedName>
    <alternativeName>
        <fullName evidence="10">Lysyl-tRNA synthetase</fullName>
        <shortName evidence="10">LysRS</shortName>
    </alternativeName>
</protein>
<evidence type="ECO:0000256" key="5">
    <source>
        <dbReference type="ARBA" id="ARBA00022741"/>
    </source>
</evidence>
<evidence type="ECO:0000313" key="11">
    <source>
        <dbReference type="EMBL" id="HIV01526.1"/>
    </source>
</evidence>
<comment type="catalytic activity">
    <reaction evidence="9 10">
        <text>tRNA(Lys) + L-lysine + ATP = L-lysyl-tRNA(Lys) + AMP + diphosphate</text>
        <dbReference type="Rhea" id="RHEA:20792"/>
        <dbReference type="Rhea" id="RHEA-COMP:9696"/>
        <dbReference type="Rhea" id="RHEA-COMP:9697"/>
        <dbReference type="ChEBI" id="CHEBI:30616"/>
        <dbReference type="ChEBI" id="CHEBI:32551"/>
        <dbReference type="ChEBI" id="CHEBI:33019"/>
        <dbReference type="ChEBI" id="CHEBI:78442"/>
        <dbReference type="ChEBI" id="CHEBI:78529"/>
        <dbReference type="ChEBI" id="CHEBI:456215"/>
        <dbReference type="EC" id="6.1.1.6"/>
    </reaction>
</comment>
<keyword evidence="3 10" id="KW-0963">Cytoplasm</keyword>
<keyword evidence="6 10" id="KW-0067">ATP-binding</keyword>
<evidence type="ECO:0000256" key="4">
    <source>
        <dbReference type="ARBA" id="ARBA00022598"/>
    </source>
</evidence>
<dbReference type="HAMAP" id="MF_00177">
    <property type="entry name" value="Lys_tRNA_synth_class1"/>
    <property type="match status" value="1"/>
</dbReference>
<dbReference type="Gene3D" id="6.10.20.10">
    <property type="entry name" value="Lysine tRNA ligase, stem contact fold domain"/>
    <property type="match status" value="1"/>
</dbReference>
<dbReference type="InterPro" id="IPR014729">
    <property type="entry name" value="Rossmann-like_a/b/a_fold"/>
</dbReference>
<dbReference type="SUPFAM" id="SSF48163">
    <property type="entry name" value="An anticodon-binding domain of class I aminoacyl-tRNA synthetases"/>
    <property type="match status" value="1"/>
</dbReference>
<dbReference type="PANTHER" id="PTHR37940:SF1">
    <property type="entry name" value="LYSINE--TRNA LIGASE"/>
    <property type="match status" value="1"/>
</dbReference>
<dbReference type="InterPro" id="IPR020751">
    <property type="entry name" value="aa-tRNA-synth_I_codon-bd_sub2"/>
</dbReference>
<dbReference type="GO" id="GO:0000049">
    <property type="term" value="F:tRNA binding"/>
    <property type="evidence" value="ECO:0007669"/>
    <property type="project" value="InterPro"/>
</dbReference>
<evidence type="ECO:0000256" key="6">
    <source>
        <dbReference type="ARBA" id="ARBA00022840"/>
    </source>
</evidence>